<evidence type="ECO:0000313" key="2">
    <source>
        <dbReference type="EMBL" id="OAA33787.1"/>
    </source>
</evidence>
<keyword evidence="3" id="KW-1185">Reference proteome</keyword>
<protein>
    <submittedName>
        <fullName evidence="2">Uncharacterized protein</fullName>
    </submittedName>
</protein>
<evidence type="ECO:0000313" key="3">
    <source>
        <dbReference type="Proteomes" id="UP000078544"/>
    </source>
</evidence>
<accession>A0A166VLA3</accession>
<evidence type="ECO:0000256" key="1">
    <source>
        <dbReference type="SAM" id="MobiDB-lite"/>
    </source>
</evidence>
<proteinExistence type="predicted"/>
<dbReference type="AlphaFoldDB" id="A0A166VLA3"/>
<feature type="region of interest" description="Disordered" evidence="1">
    <location>
        <begin position="303"/>
        <end position="330"/>
    </location>
</feature>
<feature type="compositionally biased region" description="Basic residues" evidence="1">
    <location>
        <begin position="308"/>
        <end position="330"/>
    </location>
</feature>
<dbReference type="Proteomes" id="UP000078544">
    <property type="component" value="Unassembled WGS sequence"/>
</dbReference>
<comment type="caution">
    <text evidence="2">The sequence shown here is derived from an EMBL/GenBank/DDBJ whole genome shotgun (WGS) entry which is preliminary data.</text>
</comment>
<sequence>MHAILREPRDIGRCSPAYSTKMGIKAITHGESCAPRGFLDDVPSINLPRPYMHPQTPPASTSGSPRLKSEGSHSNAFRDCSPLPGIIRLDATTKSLVRLPSLEEFDLGVEALARSYGLVRPYTPPSPLPGLRRSSILPQPLPAMQAYTHESHSPYQINDTYMHGGAHLDAYSSPPPDGENRHINQKYTIEEGDFIIYAWHDRKLKWQRIKQDFASMFGRTPERTVQGLQAWYYRMNQRIPLWDQEGWLIYENEDDMEPKHVSIKCRERDSQDKPMEPLGLAQRYPERAIHYSWVDPELKRKAQDWATKRARQHRERRERRKRKDMRRLKL</sequence>
<dbReference type="OrthoDB" id="3921745at2759"/>
<gene>
    <name evidence="2" type="ORF">AAL_01252</name>
</gene>
<feature type="region of interest" description="Disordered" evidence="1">
    <location>
        <begin position="47"/>
        <end position="75"/>
    </location>
</feature>
<dbReference type="STRING" id="1081109.A0A166VLA3"/>
<name>A0A166VLA3_9HYPO</name>
<dbReference type="EMBL" id="AZGY01000001">
    <property type="protein sequence ID" value="OAA33787.1"/>
    <property type="molecule type" value="Genomic_DNA"/>
</dbReference>
<reference evidence="2 3" key="1">
    <citation type="journal article" date="2016" name="Genome Biol. Evol.">
        <title>Divergent and convergent evolution of fungal pathogenicity.</title>
        <authorList>
            <person name="Shang Y."/>
            <person name="Xiao G."/>
            <person name="Zheng P."/>
            <person name="Cen K."/>
            <person name="Zhan S."/>
            <person name="Wang C."/>
        </authorList>
    </citation>
    <scope>NUCLEOTIDE SEQUENCE [LARGE SCALE GENOMIC DNA]</scope>
    <source>
        <strain evidence="2 3">RCEF 2490</strain>
    </source>
</reference>
<organism evidence="2 3">
    <name type="scientific">Moelleriella libera RCEF 2490</name>
    <dbReference type="NCBI Taxonomy" id="1081109"/>
    <lineage>
        <taxon>Eukaryota</taxon>
        <taxon>Fungi</taxon>
        <taxon>Dikarya</taxon>
        <taxon>Ascomycota</taxon>
        <taxon>Pezizomycotina</taxon>
        <taxon>Sordariomycetes</taxon>
        <taxon>Hypocreomycetidae</taxon>
        <taxon>Hypocreales</taxon>
        <taxon>Clavicipitaceae</taxon>
        <taxon>Moelleriella</taxon>
    </lineage>
</organism>